<dbReference type="KEGG" id="mgin:FRZ54_07970"/>
<evidence type="ECO:0000256" key="1">
    <source>
        <dbReference type="SAM" id="SignalP"/>
    </source>
</evidence>
<feature type="signal peptide" evidence="1">
    <location>
        <begin position="1"/>
        <end position="19"/>
    </location>
</feature>
<dbReference type="EMBL" id="CP042436">
    <property type="protein sequence ID" value="QEC62527.1"/>
    <property type="molecule type" value="Genomic_DNA"/>
</dbReference>
<dbReference type="OrthoDB" id="653598at2"/>
<dbReference type="GO" id="GO:0009279">
    <property type="term" value="C:cell outer membrane"/>
    <property type="evidence" value="ECO:0007669"/>
    <property type="project" value="UniProtKB-SubCell"/>
</dbReference>
<organism evidence="3 4">
    <name type="scientific">Mucilaginibacter ginsenosidivorans</name>
    <dbReference type="NCBI Taxonomy" id="398053"/>
    <lineage>
        <taxon>Bacteria</taxon>
        <taxon>Pseudomonadati</taxon>
        <taxon>Bacteroidota</taxon>
        <taxon>Sphingobacteriia</taxon>
        <taxon>Sphingobacteriales</taxon>
        <taxon>Sphingobacteriaceae</taxon>
        <taxon>Mucilaginibacter</taxon>
    </lineage>
</organism>
<keyword evidence="1" id="KW-0732">Signal</keyword>
<sequence>MKMKFGIGALLLLAALWSACQKGYLEVKPSKALLVPSALGDFRALLDNLNVFNLSPGLPGIADGDFYTTDAGWAAYQSNGERNSYTWARDIFGNEPSADWNIPYQQVFYSNVVLEGLDGLGADSVSAEFRAVKGTALFSRGTAFFNLAQVFCADYGAGDPGAALGLPLRLSPDVTLRVGRSSLRETYARVLSDLRASAALLPVSVGYKSRPSRAAAWGMLARVYLAMGDYARAGGCADSCLALQGALLDYSLLDGSARRPFPRALPDGNGEVIWYCAAVPYSFNQGSSPTYVDSALYGSYGEGDLRKGLFFAAKAEGGFGFKGNYSGVLTLFSGLAADELYLVRAECRVRTGDVAGGMADLNTLLAKRYAPGGFMPLSAGDADAALALVLRERRKELPDRGTRWGDLRRLNREAAFRVELVRELNGAVYRLEPGSVDYVYPIPADEVGRSGIQQNPR</sequence>
<gene>
    <name evidence="3" type="ORF">FRZ54_07970</name>
</gene>
<dbReference type="Proteomes" id="UP000321479">
    <property type="component" value="Chromosome"/>
</dbReference>
<evidence type="ECO:0000313" key="4">
    <source>
        <dbReference type="Proteomes" id="UP000321479"/>
    </source>
</evidence>
<dbReference type="Gene3D" id="1.25.40.390">
    <property type="match status" value="1"/>
</dbReference>
<keyword evidence="4" id="KW-1185">Reference proteome</keyword>
<dbReference type="RefSeq" id="WP_147031104.1">
    <property type="nucleotide sequence ID" value="NZ_CP042436.1"/>
</dbReference>
<reference evidence="3 4" key="1">
    <citation type="journal article" date="2017" name="Curr. Microbiol.">
        <title>Mucilaginibacter ginsenosidivorans sp. nov., Isolated from Soil of Ginseng Field.</title>
        <authorList>
            <person name="Kim M.M."/>
            <person name="Siddiqi M.Z."/>
            <person name="Im W.T."/>
        </authorList>
    </citation>
    <scope>NUCLEOTIDE SEQUENCE [LARGE SCALE GENOMIC DNA]</scope>
    <source>
        <strain evidence="3 4">Gsoil 3017</strain>
    </source>
</reference>
<feature type="domain" description="SusD-like N-terminal" evidence="2">
    <location>
        <begin position="24"/>
        <end position="225"/>
    </location>
</feature>
<name>A0A5B8UTU1_9SPHI</name>
<dbReference type="InterPro" id="IPR011990">
    <property type="entry name" value="TPR-like_helical_dom_sf"/>
</dbReference>
<accession>A0A5B8UTU1</accession>
<proteinExistence type="predicted"/>
<evidence type="ECO:0000313" key="3">
    <source>
        <dbReference type="EMBL" id="QEC62527.1"/>
    </source>
</evidence>
<dbReference type="InterPro" id="IPR033985">
    <property type="entry name" value="SusD-like_N"/>
</dbReference>
<protein>
    <submittedName>
        <fullName evidence="3">RagB/SusD family nutrient uptake outer membrane protein</fullName>
    </submittedName>
</protein>
<feature type="chain" id="PRO_5022972846" evidence="1">
    <location>
        <begin position="20"/>
        <end position="457"/>
    </location>
</feature>
<dbReference type="Pfam" id="PF14322">
    <property type="entry name" value="SusD-like_3"/>
    <property type="match status" value="1"/>
</dbReference>
<dbReference type="PROSITE" id="PS51257">
    <property type="entry name" value="PROKAR_LIPOPROTEIN"/>
    <property type="match status" value="1"/>
</dbReference>
<evidence type="ECO:0000259" key="2">
    <source>
        <dbReference type="Pfam" id="PF14322"/>
    </source>
</evidence>
<dbReference type="AlphaFoldDB" id="A0A5B8UTU1"/>
<dbReference type="SUPFAM" id="SSF48452">
    <property type="entry name" value="TPR-like"/>
    <property type="match status" value="1"/>
</dbReference>